<sequence>MMKTLREWLEVKVDTMANHYAGPRDKFKLTLQQHVKGRALIDLGKLWRCNQRSSDLKAAVNLQSARRKVSTQEDLKLVLGHLVKLSTETTSIVHALEVHASLINETLWETKAVVDAVVQAVLKAVPPAGWSLSPSIQNGDIWKVYTEAKVVVATGRMPLMGEHLLVIEEEEKARVTMEVDGTVKLRWHRYHLSFVSVTQRIVELEGRLAVHEADVEGRICNGETRHPSEMVILHLPIALALDRWKMRATVPTKRLEDKVL</sequence>
<gene>
    <name evidence="1" type="ORF">OUZ56_029811</name>
</gene>
<evidence type="ECO:0000313" key="2">
    <source>
        <dbReference type="Proteomes" id="UP001234178"/>
    </source>
</evidence>
<accession>A0ABR0B7W6</accession>
<proteinExistence type="predicted"/>
<reference evidence="1 2" key="1">
    <citation type="journal article" date="2023" name="Nucleic Acids Res.">
        <title>The hologenome of Daphnia magna reveals possible DNA methylation and microbiome-mediated evolution of the host genome.</title>
        <authorList>
            <person name="Chaturvedi A."/>
            <person name="Li X."/>
            <person name="Dhandapani V."/>
            <person name="Marshall H."/>
            <person name="Kissane S."/>
            <person name="Cuenca-Cambronero M."/>
            <person name="Asole G."/>
            <person name="Calvet F."/>
            <person name="Ruiz-Romero M."/>
            <person name="Marangio P."/>
            <person name="Guigo R."/>
            <person name="Rago D."/>
            <person name="Mirbahai L."/>
            <person name="Eastwood N."/>
            <person name="Colbourne J.K."/>
            <person name="Zhou J."/>
            <person name="Mallon E."/>
            <person name="Orsini L."/>
        </authorList>
    </citation>
    <scope>NUCLEOTIDE SEQUENCE [LARGE SCALE GENOMIC DNA]</scope>
    <source>
        <strain evidence="1">LRV0_1</strain>
    </source>
</reference>
<organism evidence="1 2">
    <name type="scientific">Daphnia magna</name>
    <dbReference type="NCBI Taxonomy" id="35525"/>
    <lineage>
        <taxon>Eukaryota</taxon>
        <taxon>Metazoa</taxon>
        <taxon>Ecdysozoa</taxon>
        <taxon>Arthropoda</taxon>
        <taxon>Crustacea</taxon>
        <taxon>Branchiopoda</taxon>
        <taxon>Diplostraca</taxon>
        <taxon>Cladocera</taxon>
        <taxon>Anomopoda</taxon>
        <taxon>Daphniidae</taxon>
        <taxon>Daphnia</taxon>
    </lineage>
</organism>
<keyword evidence="2" id="KW-1185">Reference proteome</keyword>
<comment type="caution">
    <text evidence="1">The sequence shown here is derived from an EMBL/GenBank/DDBJ whole genome shotgun (WGS) entry which is preliminary data.</text>
</comment>
<dbReference type="EMBL" id="JAOYFB010000040">
    <property type="protein sequence ID" value="KAK4037782.1"/>
    <property type="molecule type" value="Genomic_DNA"/>
</dbReference>
<name>A0ABR0B7W6_9CRUS</name>
<evidence type="ECO:0000313" key="1">
    <source>
        <dbReference type="EMBL" id="KAK4037782.1"/>
    </source>
</evidence>
<protein>
    <submittedName>
        <fullName evidence="1">Uncharacterized protein</fullName>
    </submittedName>
</protein>
<dbReference type="Proteomes" id="UP001234178">
    <property type="component" value="Unassembled WGS sequence"/>
</dbReference>